<organism evidence="1 2">
    <name type="scientific">Dendrobium nobile</name>
    <name type="common">Orchid</name>
    <dbReference type="NCBI Taxonomy" id="94219"/>
    <lineage>
        <taxon>Eukaryota</taxon>
        <taxon>Viridiplantae</taxon>
        <taxon>Streptophyta</taxon>
        <taxon>Embryophyta</taxon>
        <taxon>Tracheophyta</taxon>
        <taxon>Spermatophyta</taxon>
        <taxon>Magnoliopsida</taxon>
        <taxon>Liliopsida</taxon>
        <taxon>Asparagales</taxon>
        <taxon>Orchidaceae</taxon>
        <taxon>Epidendroideae</taxon>
        <taxon>Malaxideae</taxon>
        <taxon>Dendrobiinae</taxon>
        <taxon>Dendrobium</taxon>
    </lineage>
</organism>
<comment type="caution">
    <text evidence="1">The sequence shown here is derived from an EMBL/GenBank/DDBJ whole genome shotgun (WGS) entry which is preliminary data.</text>
</comment>
<keyword evidence="2" id="KW-1185">Reference proteome</keyword>
<proteinExistence type="predicted"/>
<gene>
    <name evidence="1" type="ORF">KFK09_005575</name>
</gene>
<sequence length="71" mass="7965">MVPLLLRRISSQRSIEDALLHLRSLPCASSFPGEFDCPPHLLRAADPLLALEVIGFRNLETPFHFLARSIV</sequence>
<dbReference type="EMBL" id="JAGYWB010000005">
    <property type="protein sequence ID" value="KAI0523183.1"/>
    <property type="molecule type" value="Genomic_DNA"/>
</dbReference>
<name>A0A8T3C0X0_DENNO</name>
<protein>
    <submittedName>
        <fullName evidence="1">Uncharacterized protein</fullName>
    </submittedName>
</protein>
<reference evidence="1" key="1">
    <citation type="journal article" date="2022" name="Front. Genet.">
        <title>Chromosome-Scale Assembly of the Dendrobium nobile Genome Provides Insights Into the Molecular Mechanism of the Biosynthesis of the Medicinal Active Ingredient of Dendrobium.</title>
        <authorList>
            <person name="Xu Q."/>
            <person name="Niu S.-C."/>
            <person name="Li K.-L."/>
            <person name="Zheng P.-J."/>
            <person name="Zhang X.-J."/>
            <person name="Jia Y."/>
            <person name="Liu Y."/>
            <person name="Niu Y.-X."/>
            <person name="Yu L.-H."/>
            <person name="Chen D.-F."/>
            <person name="Zhang G.-Q."/>
        </authorList>
    </citation>
    <scope>NUCLEOTIDE SEQUENCE</scope>
    <source>
        <tissue evidence="1">Leaf</tissue>
    </source>
</reference>
<dbReference type="Proteomes" id="UP000829196">
    <property type="component" value="Unassembled WGS sequence"/>
</dbReference>
<evidence type="ECO:0000313" key="1">
    <source>
        <dbReference type="EMBL" id="KAI0523183.1"/>
    </source>
</evidence>
<accession>A0A8T3C0X0</accession>
<evidence type="ECO:0000313" key="2">
    <source>
        <dbReference type="Proteomes" id="UP000829196"/>
    </source>
</evidence>
<dbReference type="AlphaFoldDB" id="A0A8T3C0X0"/>